<accession>D0A7T2</accession>
<dbReference type="PANTHER" id="PTHR20648">
    <property type="entry name" value="ELONGIN-C"/>
    <property type="match status" value="1"/>
</dbReference>
<dbReference type="VEuPathDB" id="TriTrypDB:Tbg972.11.8520"/>
<dbReference type="KEGG" id="tbg:TbgDal_XI8520"/>
<dbReference type="Proteomes" id="UP000002316">
    <property type="component" value="Chromosome 11"/>
</dbReference>
<dbReference type="GeneID" id="23867887"/>
<keyword evidence="1" id="KW-0732">Signal</keyword>
<reference evidence="3" key="1">
    <citation type="journal article" date="2010" name="PLoS Negl. Trop. Dis.">
        <title>The genome sequence of Trypanosoma brucei gambiense, causative agent of chronic human african trypanosomiasis.</title>
        <authorList>
            <person name="Jackson A.P."/>
            <person name="Sanders M."/>
            <person name="Berry A."/>
            <person name="McQuillan J."/>
            <person name="Aslett M.A."/>
            <person name="Quail M.A."/>
            <person name="Chukualim B."/>
            <person name="Capewell P."/>
            <person name="MacLeod A."/>
            <person name="Melville S.E."/>
            <person name="Gibson W."/>
            <person name="Barry J.D."/>
            <person name="Berriman M."/>
            <person name="Hertz-Fowler C."/>
        </authorList>
    </citation>
    <scope>NUCLEOTIDE SEQUENCE [LARGE SCALE GENOMIC DNA]</scope>
    <source>
        <strain evidence="3">MHOM/CI/86/DAL972</strain>
    </source>
</reference>
<organism evidence="2 3">
    <name type="scientific">Trypanosoma brucei gambiense (strain MHOM/CI/86/DAL972)</name>
    <dbReference type="NCBI Taxonomy" id="679716"/>
    <lineage>
        <taxon>Eukaryota</taxon>
        <taxon>Discoba</taxon>
        <taxon>Euglenozoa</taxon>
        <taxon>Kinetoplastea</taxon>
        <taxon>Metakinetoplastina</taxon>
        <taxon>Trypanosomatida</taxon>
        <taxon>Trypanosomatidae</taxon>
        <taxon>Trypanosoma</taxon>
    </lineage>
</organism>
<dbReference type="InterPro" id="IPR039948">
    <property type="entry name" value="ELC1"/>
</dbReference>
<protein>
    <submittedName>
        <fullName evidence="2">Uncharacterized protein</fullName>
    </submittedName>
</protein>
<dbReference type="OrthoDB" id="248616at2759"/>
<proteinExistence type="predicted"/>
<dbReference type="AlphaFoldDB" id="D0A7T2"/>
<evidence type="ECO:0000313" key="2">
    <source>
        <dbReference type="EMBL" id="CBH17733.1"/>
    </source>
</evidence>
<dbReference type="EMBL" id="FN554974">
    <property type="protein sequence ID" value="CBH17733.1"/>
    <property type="molecule type" value="Genomic_DNA"/>
</dbReference>
<dbReference type="Gene3D" id="3.30.710.10">
    <property type="entry name" value="Potassium Channel Kv1.1, Chain A"/>
    <property type="match status" value="1"/>
</dbReference>
<name>D0A7T2_TRYB9</name>
<gene>
    <name evidence="2" type="ORF">TbgDal_XI8520</name>
</gene>
<evidence type="ECO:0000256" key="1">
    <source>
        <dbReference type="SAM" id="SignalP"/>
    </source>
</evidence>
<dbReference type="SUPFAM" id="SSF54695">
    <property type="entry name" value="POZ domain"/>
    <property type="match status" value="1"/>
</dbReference>
<dbReference type="RefSeq" id="XP_011779997.1">
    <property type="nucleotide sequence ID" value="XM_011781695.1"/>
</dbReference>
<feature type="chain" id="PRO_5003006001" evidence="1">
    <location>
        <begin position="27"/>
        <end position="212"/>
    </location>
</feature>
<feature type="signal peptide" evidence="1">
    <location>
        <begin position="1"/>
        <end position="26"/>
    </location>
</feature>
<dbReference type="InterPro" id="IPR011333">
    <property type="entry name" value="SKP1/BTB/POZ_sf"/>
</dbReference>
<sequence>MIAICLFSLHGFFFWFQGVIMKRAKALVVAEQATPQVIPCEPSYMVCLESSDGHRFLVDRNCAMVSGVMRQAMRNKLSDFDDNNSSHVAANATSTADGTVCPASLSPTTFETATFSSSIASSVCSEDCASTMGNLMSPTQRGEEVCTMTKIGSLEYEVIKLDEIPGDLLDLAVQEMYYKYRYDGEPEKRPQEPTHTVDMRYKLAALSVLLDM</sequence>
<evidence type="ECO:0000313" key="3">
    <source>
        <dbReference type="Proteomes" id="UP000002316"/>
    </source>
</evidence>